<gene>
    <name evidence="1" type="ORF">E5357_09190</name>
</gene>
<reference evidence="1" key="1">
    <citation type="submission" date="2019-04" db="EMBL/GenBank/DDBJ databases">
        <title>Microbes associate with the intestines of laboratory mice.</title>
        <authorList>
            <person name="Navarre W."/>
            <person name="Wong E."/>
            <person name="Huang K."/>
            <person name="Tropini C."/>
            <person name="Ng K."/>
            <person name="Yu B."/>
        </authorList>
    </citation>
    <scope>NUCLEOTIDE SEQUENCE</scope>
    <source>
        <strain evidence="1">NM72_1-8</strain>
    </source>
</reference>
<protein>
    <submittedName>
        <fullName evidence="1">Response regulator transcription factor</fullName>
    </submittedName>
</protein>
<evidence type="ECO:0000313" key="2">
    <source>
        <dbReference type="Proteomes" id="UP000307720"/>
    </source>
</evidence>
<accession>A0AC61QZ93</accession>
<comment type="caution">
    <text evidence="1">The sequence shown here is derived from an EMBL/GenBank/DDBJ whole genome shotgun (WGS) entry which is preliminary data.</text>
</comment>
<dbReference type="Proteomes" id="UP000307720">
    <property type="component" value="Unassembled WGS sequence"/>
</dbReference>
<keyword evidence="2" id="KW-1185">Reference proteome</keyword>
<organism evidence="1 2">
    <name type="scientific">Hominisplanchenecus murintestinalis</name>
    <dbReference type="NCBI Taxonomy" id="2941517"/>
    <lineage>
        <taxon>Bacteria</taxon>
        <taxon>Bacillati</taxon>
        <taxon>Bacillota</taxon>
        <taxon>Clostridia</taxon>
        <taxon>Lachnospirales</taxon>
        <taxon>Lachnospiraceae</taxon>
        <taxon>Hominisplanchenecus</taxon>
    </lineage>
</organism>
<proteinExistence type="predicted"/>
<sequence length="263" mass="29546">MKIALVDDEQNYLDEMAGLVCDFGAQRHCHVETVPFLNAEGFFKAFGDGSFSAGGCFDAVFMDIYMDGMDGVAAAQKIRSMDNRCVLVFLTSSSDFMPDAFSCHAFEYIIKPFSPQRIFKVLGDILEMLPPLQKYIEVINGRKTIHVFLDEISSVITDAHYLDIALSNGETLHCRMTMPEFVMLTDGDSRFLAVNKGIMVNAGCILEFTDNCCVLENGAKLPIRVRDRLKIEQAARDYNFRKIRERQAHFAGRPVPEGIRKGD</sequence>
<dbReference type="EMBL" id="SRZB01000018">
    <property type="protein sequence ID" value="TGX98382.1"/>
    <property type="molecule type" value="Genomic_DNA"/>
</dbReference>
<evidence type="ECO:0000313" key="1">
    <source>
        <dbReference type="EMBL" id="TGX98382.1"/>
    </source>
</evidence>
<name>A0AC61QZ93_9FIRM</name>